<reference evidence="2" key="2">
    <citation type="submission" date="2021-03" db="UniProtKB">
        <authorList>
            <consortium name="EnsemblPlants"/>
        </authorList>
    </citation>
    <scope>IDENTIFICATION</scope>
</reference>
<keyword evidence="3" id="KW-1185">Reference proteome</keyword>
<protein>
    <submittedName>
        <fullName evidence="2">Uncharacterized protein</fullName>
    </submittedName>
</protein>
<feature type="region of interest" description="Disordered" evidence="1">
    <location>
        <begin position="1"/>
        <end position="67"/>
    </location>
</feature>
<evidence type="ECO:0000313" key="3">
    <source>
        <dbReference type="Proteomes" id="UP000596661"/>
    </source>
</evidence>
<sequence>MGVKFVANRSKGKRPVGEDDDSNFAPQLLKHDRGPAKKKSIVVAPPKISHASDNKNDLVDDDIGLKV</sequence>
<evidence type="ECO:0000313" key="2">
    <source>
        <dbReference type="EnsemblPlants" id="cds.evm.model.01.665"/>
    </source>
</evidence>
<organism evidence="2 3">
    <name type="scientific">Cannabis sativa</name>
    <name type="common">Hemp</name>
    <name type="synonym">Marijuana</name>
    <dbReference type="NCBI Taxonomy" id="3483"/>
    <lineage>
        <taxon>Eukaryota</taxon>
        <taxon>Viridiplantae</taxon>
        <taxon>Streptophyta</taxon>
        <taxon>Embryophyta</taxon>
        <taxon>Tracheophyta</taxon>
        <taxon>Spermatophyta</taxon>
        <taxon>Magnoliopsida</taxon>
        <taxon>eudicotyledons</taxon>
        <taxon>Gunneridae</taxon>
        <taxon>Pentapetalae</taxon>
        <taxon>rosids</taxon>
        <taxon>fabids</taxon>
        <taxon>Rosales</taxon>
        <taxon>Cannabaceae</taxon>
        <taxon>Cannabis</taxon>
    </lineage>
</organism>
<dbReference type="AlphaFoldDB" id="A0A803NQ76"/>
<proteinExistence type="predicted"/>
<evidence type="ECO:0000256" key="1">
    <source>
        <dbReference type="SAM" id="MobiDB-lite"/>
    </source>
</evidence>
<dbReference type="EnsemblPlants" id="evm.model.01.665">
    <property type="protein sequence ID" value="cds.evm.model.01.665"/>
    <property type="gene ID" value="evm.TU.01.665"/>
</dbReference>
<feature type="compositionally biased region" description="Basic and acidic residues" evidence="1">
    <location>
        <begin position="50"/>
        <end position="67"/>
    </location>
</feature>
<name>A0A803NQ76_CANSA</name>
<dbReference type="Gramene" id="evm.model.01.665">
    <property type="protein sequence ID" value="cds.evm.model.01.665"/>
    <property type="gene ID" value="evm.TU.01.665"/>
</dbReference>
<accession>A0A803NQ76</accession>
<dbReference type="EMBL" id="UZAU01000018">
    <property type="status" value="NOT_ANNOTATED_CDS"/>
    <property type="molecule type" value="Genomic_DNA"/>
</dbReference>
<dbReference type="Proteomes" id="UP000596661">
    <property type="component" value="Chromosome 1"/>
</dbReference>
<reference evidence="2" key="1">
    <citation type="submission" date="2018-11" db="EMBL/GenBank/DDBJ databases">
        <authorList>
            <person name="Grassa J C."/>
        </authorList>
    </citation>
    <scope>NUCLEOTIDE SEQUENCE [LARGE SCALE GENOMIC DNA]</scope>
</reference>